<evidence type="ECO:0000256" key="1">
    <source>
        <dbReference type="SAM" id="MobiDB-lite"/>
    </source>
</evidence>
<dbReference type="Gene3D" id="1.25.40.10">
    <property type="entry name" value="Tetratricopeptide repeat domain"/>
    <property type="match status" value="1"/>
</dbReference>
<proteinExistence type="predicted"/>
<comment type="caution">
    <text evidence="2">The sequence shown here is derived from an EMBL/GenBank/DDBJ whole genome shotgun (WGS) entry which is preliminary data.</text>
</comment>
<dbReference type="InterPro" id="IPR011990">
    <property type="entry name" value="TPR-like_helical_dom_sf"/>
</dbReference>
<accession>A0A7X9FS75</accession>
<organism evidence="2 3">
    <name type="scientific">SAR324 cluster bacterium</name>
    <dbReference type="NCBI Taxonomy" id="2024889"/>
    <lineage>
        <taxon>Bacteria</taxon>
        <taxon>Deltaproteobacteria</taxon>
        <taxon>SAR324 cluster</taxon>
    </lineage>
</organism>
<protein>
    <submittedName>
        <fullName evidence="2">Tetratricopeptide repeat protein</fullName>
    </submittedName>
</protein>
<name>A0A7X9FS75_9DELT</name>
<reference evidence="2 3" key="1">
    <citation type="journal article" date="2020" name="Biotechnol. Biofuels">
        <title>New insights from the biogas microbiome by comprehensive genome-resolved metagenomics of nearly 1600 species originating from multiple anaerobic digesters.</title>
        <authorList>
            <person name="Campanaro S."/>
            <person name="Treu L."/>
            <person name="Rodriguez-R L.M."/>
            <person name="Kovalovszki A."/>
            <person name="Ziels R.M."/>
            <person name="Maus I."/>
            <person name="Zhu X."/>
            <person name="Kougias P.G."/>
            <person name="Basile A."/>
            <person name="Luo G."/>
            <person name="Schluter A."/>
            <person name="Konstantinidis K.T."/>
            <person name="Angelidaki I."/>
        </authorList>
    </citation>
    <scope>NUCLEOTIDE SEQUENCE [LARGE SCALE GENOMIC DNA]</scope>
    <source>
        <strain evidence="2">AS27yjCOA_65</strain>
    </source>
</reference>
<evidence type="ECO:0000313" key="3">
    <source>
        <dbReference type="Proteomes" id="UP000524246"/>
    </source>
</evidence>
<dbReference type="SUPFAM" id="SSF48452">
    <property type="entry name" value="TPR-like"/>
    <property type="match status" value="1"/>
</dbReference>
<dbReference type="AlphaFoldDB" id="A0A7X9FS75"/>
<feature type="region of interest" description="Disordered" evidence="1">
    <location>
        <begin position="102"/>
        <end position="128"/>
    </location>
</feature>
<feature type="compositionally biased region" description="Acidic residues" evidence="1">
    <location>
        <begin position="119"/>
        <end position="128"/>
    </location>
</feature>
<dbReference type="Proteomes" id="UP000524246">
    <property type="component" value="Unassembled WGS sequence"/>
</dbReference>
<feature type="compositionally biased region" description="Basic and acidic residues" evidence="1">
    <location>
        <begin position="102"/>
        <end position="113"/>
    </location>
</feature>
<dbReference type="EMBL" id="JAAZON010000423">
    <property type="protein sequence ID" value="NMC63362.1"/>
    <property type="molecule type" value="Genomic_DNA"/>
</dbReference>
<evidence type="ECO:0000313" key="2">
    <source>
        <dbReference type="EMBL" id="NMC63362.1"/>
    </source>
</evidence>
<sequence length="128" mass="14664">MDSEESYKERLEQDSGDDCFVDYAEHLRLNKRYAEAINVCIAGLSANPEAHVGRLVLARTFYNSGYISFALREIKELLEAYPDSPVLKRLAEVMIQDRPIENVELPKDERSEESTVAEGEFDLDDFEN</sequence>
<gene>
    <name evidence="2" type="ORF">GYA55_09375</name>
</gene>